<dbReference type="Proteomes" id="UP000572268">
    <property type="component" value="Unassembled WGS sequence"/>
</dbReference>
<reference evidence="3 4" key="1">
    <citation type="submission" date="2020-04" db="EMBL/GenBank/DDBJ databases">
        <title>Perkinsus olseni comparative genomics.</title>
        <authorList>
            <person name="Bogema D.R."/>
        </authorList>
    </citation>
    <scope>NUCLEOTIDE SEQUENCE [LARGE SCALE GENOMIC DNA]</scope>
    <source>
        <strain evidence="1">ATCC PRA-179</strain>
        <strain evidence="2">ATCC PRA-31</strain>
    </source>
</reference>
<dbReference type="SUPFAM" id="SSF48403">
    <property type="entry name" value="Ankyrin repeat"/>
    <property type="match status" value="1"/>
</dbReference>
<accession>A0A7J6LVD9</accession>
<protein>
    <submittedName>
        <fullName evidence="1">Uncharacterized protein</fullName>
    </submittedName>
</protein>
<dbReference type="Gene3D" id="1.25.40.20">
    <property type="entry name" value="Ankyrin repeat-containing domain"/>
    <property type="match status" value="1"/>
</dbReference>
<dbReference type="OrthoDB" id="10278830at2759"/>
<evidence type="ECO:0000313" key="1">
    <source>
        <dbReference type="EMBL" id="KAF4663272.1"/>
    </source>
</evidence>
<dbReference type="EMBL" id="JABANN010000149">
    <property type="protein sequence ID" value="KAF4668993.1"/>
    <property type="molecule type" value="Genomic_DNA"/>
</dbReference>
<sequence>MPDSLNIGSSSKHHVVDLLSANSGVRFSIASFLGPTELTRGLFATCEQLHDLLPIGPHATATIFCRNALLMWPLREDESPVCDICDFVAAPDRVGVLDTLFITCLHNPQALRSRNTSEDTPLLVASKYSRVRTIRLILLLEKKLLREGGGPKGSPLVEDVDNCSRNALHLCPSAAGVGVLLDAGCNVFKLDDLQRLPIAWAQRRGADAEVMELLSSAMKEHPSSRRQVGCLPFDGCIVQ</sequence>
<dbReference type="EMBL" id="JABAHT010000146">
    <property type="protein sequence ID" value="KAF4663272.1"/>
    <property type="molecule type" value="Genomic_DNA"/>
</dbReference>
<name>A0A7J6LVD9_PEROL</name>
<dbReference type="Proteomes" id="UP000570595">
    <property type="component" value="Unassembled WGS sequence"/>
</dbReference>
<evidence type="ECO:0000313" key="4">
    <source>
        <dbReference type="Proteomes" id="UP000572268"/>
    </source>
</evidence>
<dbReference type="InterPro" id="IPR036770">
    <property type="entry name" value="Ankyrin_rpt-contain_sf"/>
</dbReference>
<gene>
    <name evidence="2" type="ORF">FOL46_001675</name>
    <name evidence="1" type="ORF">FOZ61_001775</name>
</gene>
<comment type="caution">
    <text evidence="1">The sequence shown here is derived from an EMBL/GenBank/DDBJ whole genome shotgun (WGS) entry which is preliminary data.</text>
</comment>
<organism evidence="1 3">
    <name type="scientific">Perkinsus olseni</name>
    <name type="common">Perkinsus atlanticus</name>
    <dbReference type="NCBI Taxonomy" id="32597"/>
    <lineage>
        <taxon>Eukaryota</taxon>
        <taxon>Sar</taxon>
        <taxon>Alveolata</taxon>
        <taxon>Perkinsozoa</taxon>
        <taxon>Perkinsea</taxon>
        <taxon>Perkinsida</taxon>
        <taxon>Perkinsidae</taxon>
        <taxon>Perkinsus</taxon>
    </lineage>
</organism>
<evidence type="ECO:0000313" key="3">
    <source>
        <dbReference type="Proteomes" id="UP000570595"/>
    </source>
</evidence>
<dbReference type="AlphaFoldDB" id="A0A7J6LVD9"/>
<evidence type="ECO:0000313" key="2">
    <source>
        <dbReference type="EMBL" id="KAF4668993.1"/>
    </source>
</evidence>
<proteinExistence type="predicted"/>